<keyword evidence="11" id="KW-1185">Reference proteome</keyword>
<feature type="chain" id="PRO_5045449822" evidence="8">
    <location>
        <begin position="28"/>
        <end position="485"/>
    </location>
</feature>
<dbReference type="NCBIfam" id="NF006970">
    <property type="entry name" value="PRK09441.1-3"/>
    <property type="match status" value="1"/>
</dbReference>
<gene>
    <name evidence="10" type="ORF">RE431_08530</name>
</gene>
<dbReference type="Gene3D" id="2.60.40.1180">
    <property type="entry name" value="Golgi alpha-mannosidase II"/>
    <property type="match status" value="1"/>
</dbReference>
<evidence type="ECO:0000313" key="11">
    <source>
        <dbReference type="Proteomes" id="UP001257234"/>
    </source>
</evidence>
<keyword evidence="5" id="KW-0119">Carbohydrate metabolism</keyword>
<dbReference type="InterPro" id="IPR013780">
    <property type="entry name" value="Glyco_hydro_b"/>
</dbReference>
<dbReference type="RefSeq" id="WP_309561560.1">
    <property type="nucleotide sequence ID" value="NZ_JAVJIU010000003.1"/>
</dbReference>
<evidence type="ECO:0000256" key="7">
    <source>
        <dbReference type="SAM" id="MobiDB-lite"/>
    </source>
</evidence>
<dbReference type="PROSITE" id="PS51257">
    <property type="entry name" value="PROKAR_LIPOPROTEIN"/>
    <property type="match status" value="1"/>
</dbReference>
<dbReference type="InterPro" id="IPR013776">
    <property type="entry name" value="A-amylase_thermo"/>
</dbReference>
<evidence type="ECO:0000256" key="6">
    <source>
        <dbReference type="ARBA" id="ARBA00023295"/>
    </source>
</evidence>
<dbReference type="PANTHER" id="PTHR43447">
    <property type="entry name" value="ALPHA-AMYLASE"/>
    <property type="match status" value="1"/>
</dbReference>
<evidence type="ECO:0000256" key="8">
    <source>
        <dbReference type="SAM" id="SignalP"/>
    </source>
</evidence>
<dbReference type="InterPro" id="IPR017853">
    <property type="entry name" value="GH"/>
</dbReference>
<dbReference type="Proteomes" id="UP001257234">
    <property type="component" value="Unassembled WGS sequence"/>
</dbReference>
<proteinExistence type="inferred from homology"/>
<keyword evidence="6 10" id="KW-0326">Glycosidase</keyword>
<comment type="similarity">
    <text evidence="2">Belongs to the glycosyl hydrolase 13 family.</text>
</comment>
<feature type="domain" description="Glycosyl hydrolase family 13 catalytic" evidence="9">
    <location>
        <begin position="62"/>
        <end position="395"/>
    </location>
</feature>
<dbReference type="SMART" id="SM00642">
    <property type="entry name" value="Aamy"/>
    <property type="match status" value="1"/>
</dbReference>
<dbReference type="Pfam" id="PF09154">
    <property type="entry name" value="Alpha-amy_C_pro"/>
    <property type="match status" value="1"/>
</dbReference>
<dbReference type="EC" id="3.2.1.1" evidence="10"/>
<organism evidence="10 11">
    <name type="scientific">Christiangramia sediminicola</name>
    <dbReference type="NCBI Taxonomy" id="3073267"/>
    <lineage>
        <taxon>Bacteria</taxon>
        <taxon>Pseudomonadati</taxon>
        <taxon>Bacteroidota</taxon>
        <taxon>Flavobacteriia</taxon>
        <taxon>Flavobacteriales</taxon>
        <taxon>Flavobacteriaceae</taxon>
        <taxon>Christiangramia</taxon>
    </lineage>
</organism>
<sequence>MKKHNYLFLLLLSISLLLGSCSTDDSGDPVDPTDDVGETPQPNPQPTEPQAINLSSYDNGSRVMMQAFYWDVEPRFAWWDNLSSKVADWSDAGINRLWLPVATKGQSGGYSMGYDVSDYYDFGNYTQHGTLETRFGSRAELENLISTAHDNNVEVIADIVINHNSGGGLQYNPYRDYDTYTLFDEDHGNASGMFNRTYEDFYPNSVSEYDPGSLFYSETNLDHHRERVQDWLWKKDNSVAKYYKNVMGFDGWRFDYVLGFEPWVVKEWLDEVGGFSVVELWDGRASVLEDYVEETGAGAFDFATFYNLEEGLDRYEDLNNLTDAGLWQTYPEKAVTFTANHDTEKDDNIDNYIKRSNKMKAYSFILTHPGYPTIFYSDYENESFQEELKTLISIHNSLAVGDTEVLYVDEDEYVMKRSGTGTNPGLILYISINNSTKRRTVSSNWNNVTLMDYSGNTTYNPTSDESGMVQIEAPANGYAIYSITE</sequence>
<evidence type="ECO:0000256" key="2">
    <source>
        <dbReference type="ARBA" id="ARBA00008061"/>
    </source>
</evidence>
<dbReference type="CDD" id="cd11314">
    <property type="entry name" value="AmyAc_arch_bac_plant_AmyA"/>
    <property type="match status" value="1"/>
</dbReference>
<evidence type="ECO:0000313" key="10">
    <source>
        <dbReference type="EMBL" id="MDR5590684.1"/>
    </source>
</evidence>
<dbReference type="SUPFAM" id="SSF51445">
    <property type="entry name" value="(Trans)glycosidases"/>
    <property type="match status" value="1"/>
</dbReference>
<dbReference type="InterPro" id="IPR015237">
    <property type="entry name" value="Alpha-amylase_C_pro"/>
</dbReference>
<comment type="cofactor">
    <cofactor evidence="1">
        <name>Ca(2+)</name>
        <dbReference type="ChEBI" id="CHEBI:29108"/>
    </cofactor>
</comment>
<feature type="signal peptide" evidence="8">
    <location>
        <begin position="1"/>
        <end position="27"/>
    </location>
</feature>
<reference evidence="11" key="1">
    <citation type="submission" date="2023-07" db="EMBL/GenBank/DDBJ databases">
        <title>Christiangramia sp. SM2212., a novel bacterium of the family Flavobacteriaceae isolated from the sea sediment.</title>
        <authorList>
            <person name="Wang J."/>
            <person name="Zhang X."/>
        </authorList>
    </citation>
    <scope>NUCLEOTIDE SEQUENCE [LARGE SCALE GENOMIC DNA]</scope>
    <source>
        <strain evidence="11">SM2212</strain>
    </source>
</reference>
<dbReference type="EMBL" id="JAVJIU010000003">
    <property type="protein sequence ID" value="MDR5590684.1"/>
    <property type="molecule type" value="Genomic_DNA"/>
</dbReference>
<accession>A0ABU1EQL3</accession>
<keyword evidence="8" id="KW-0732">Signal</keyword>
<feature type="compositionally biased region" description="Acidic residues" evidence="7">
    <location>
        <begin position="25"/>
        <end position="37"/>
    </location>
</feature>
<evidence type="ECO:0000256" key="4">
    <source>
        <dbReference type="ARBA" id="ARBA00022801"/>
    </source>
</evidence>
<evidence type="ECO:0000259" key="9">
    <source>
        <dbReference type="SMART" id="SM00642"/>
    </source>
</evidence>
<evidence type="ECO:0000256" key="5">
    <source>
        <dbReference type="ARBA" id="ARBA00023277"/>
    </source>
</evidence>
<dbReference type="GO" id="GO:0004556">
    <property type="term" value="F:alpha-amylase activity"/>
    <property type="evidence" value="ECO:0007669"/>
    <property type="project" value="UniProtKB-EC"/>
</dbReference>
<feature type="region of interest" description="Disordered" evidence="7">
    <location>
        <begin position="24"/>
        <end position="51"/>
    </location>
</feature>
<dbReference type="Gene3D" id="3.20.20.80">
    <property type="entry name" value="Glycosidases"/>
    <property type="match status" value="1"/>
</dbReference>
<evidence type="ECO:0000256" key="3">
    <source>
        <dbReference type="ARBA" id="ARBA00022723"/>
    </source>
</evidence>
<dbReference type="Pfam" id="PF00128">
    <property type="entry name" value="Alpha-amylase"/>
    <property type="match status" value="1"/>
</dbReference>
<keyword evidence="3" id="KW-0479">Metal-binding</keyword>
<protein>
    <submittedName>
        <fullName evidence="10">Alpha-amylase</fullName>
        <ecNumber evidence="10">3.2.1.1</ecNumber>
    </submittedName>
</protein>
<dbReference type="InterPro" id="IPR006047">
    <property type="entry name" value="GH13_cat_dom"/>
</dbReference>
<evidence type="ECO:0000256" key="1">
    <source>
        <dbReference type="ARBA" id="ARBA00001913"/>
    </source>
</evidence>
<comment type="caution">
    <text evidence="10">The sequence shown here is derived from an EMBL/GenBank/DDBJ whole genome shotgun (WGS) entry which is preliminary data.</text>
</comment>
<dbReference type="PIRSF" id="PIRSF001021">
    <property type="entry name" value="Alph-amls_thrmst"/>
    <property type="match status" value="1"/>
</dbReference>
<keyword evidence="4 10" id="KW-0378">Hydrolase</keyword>
<name>A0ABU1EQL3_9FLAO</name>